<dbReference type="SMART" id="SM00892">
    <property type="entry name" value="Endonuclease_NS"/>
    <property type="match status" value="1"/>
</dbReference>
<dbReference type="GO" id="GO:0005634">
    <property type="term" value="C:nucleus"/>
    <property type="evidence" value="ECO:0007669"/>
    <property type="project" value="TreeGrafter"/>
</dbReference>
<dbReference type="AlphaFoldDB" id="A0AAW0WT62"/>
<dbReference type="GO" id="GO:0006309">
    <property type="term" value="P:apoptotic DNA fragmentation"/>
    <property type="evidence" value="ECO:0007669"/>
    <property type="project" value="TreeGrafter"/>
</dbReference>
<sequence>MKLPFVGGVVAGCLSTMGWITFSKLSYSSSETSTKDDPHFADLSKAPIKIRSSEGFSHYPEENTRVEQILRFGWPIGGRIKRKLKNHVLEYDCTNKIPVWVAEHLTQESLKGTASRQVARFKMDPHIPKKFSAQNSDYKDSGWSRGHMSPAGNNKMLQEFMDESFYLTNIIPQDIDNNGGFWNRFEIFCRDLTQKYTDVWVTSGPLFLPTQQENGKKIVTYEVIGENEVAVPTHLYKVIVAHNGDNIVTGSFVVPNKPIDYSHHLKEFQVTMDYLERKVGNKFYTNMNRDEARDLCEDTGCNLMSKTEMDEYIITQRLKGVNSLKKLAKLWKNMEKKGISANTKVQELYQKRLLDLSREEAQAGAMLATAHTVDVPSREITPGKNLDDGESTAAHKHLERVAASG</sequence>
<proteinExistence type="inferred from homology"/>
<dbReference type="GO" id="GO:0003676">
    <property type="term" value="F:nucleic acid binding"/>
    <property type="evidence" value="ECO:0007669"/>
    <property type="project" value="InterPro"/>
</dbReference>
<evidence type="ECO:0000256" key="3">
    <source>
        <dbReference type="ARBA" id="ARBA00022759"/>
    </source>
</evidence>
<dbReference type="GO" id="GO:0004521">
    <property type="term" value="F:RNA endonuclease activity"/>
    <property type="evidence" value="ECO:0007669"/>
    <property type="project" value="TreeGrafter"/>
</dbReference>
<dbReference type="GO" id="GO:0046872">
    <property type="term" value="F:metal ion binding"/>
    <property type="evidence" value="ECO:0007669"/>
    <property type="project" value="UniProtKB-KW"/>
</dbReference>
<dbReference type="CDD" id="cd00091">
    <property type="entry name" value="NUC"/>
    <property type="match status" value="1"/>
</dbReference>
<reference evidence="8 9" key="1">
    <citation type="journal article" date="2024" name="BMC Genomics">
        <title>Genome assembly of redclaw crayfish (Cherax quadricarinatus) provides insights into its immune adaptation and hypoxia tolerance.</title>
        <authorList>
            <person name="Liu Z."/>
            <person name="Zheng J."/>
            <person name="Li H."/>
            <person name="Fang K."/>
            <person name="Wang S."/>
            <person name="He J."/>
            <person name="Zhou D."/>
            <person name="Weng S."/>
            <person name="Chi M."/>
            <person name="Gu Z."/>
            <person name="He J."/>
            <person name="Li F."/>
            <person name="Wang M."/>
        </authorList>
    </citation>
    <scope>NUCLEOTIDE SEQUENCE [LARGE SCALE GENOMIC DNA]</scope>
    <source>
        <strain evidence="8">ZL_2023a</strain>
    </source>
</reference>
<evidence type="ECO:0000259" key="6">
    <source>
        <dbReference type="SMART" id="SM00477"/>
    </source>
</evidence>
<dbReference type="InterPro" id="IPR044925">
    <property type="entry name" value="His-Me_finger_sf"/>
</dbReference>
<dbReference type="InterPro" id="IPR040255">
    <property type="entry name" value="Non-specific_endonuclease"/>
</dbReference>
<evidence type="ECO:0000256" key="2">
    <source>
        <dbReference type="ARBA" id="ARBA00022722"/>
    </source>
</evidence>
<dbReference type="Proteomes" id="UP001445076">
    <property type="component" value="Unassembled WGS sequence"/>
</dbReference>
<dbReference type="SUPFAM" id="SSF54060">
    <property type="entry name" value="His-Me finger endonucleases"/>
    <property type="match status" value="1"/>
</dbReference>
<dbReference type="GO" id="GO:0008409">
    <property type="term" value="F:5'-3' exonuclease activity"/>
    <property type="evidence" value="ECO:0007669"/>
    <property type="project" value="TreeGrafter"/>
</dbReference>
<dbReference type="InterPro" id="IPR020821">
    <property type="entry name" value="ENPP1-3/EXOG-like_nuc-like"/>
</dbReference>
<feature type="binding site" evidence="5">
    <location>
        <position position="178"/>
    </location>
    <ligand>
        <name>Mg(2+)</name>
        <dbReference type="ChEBI" id="CHEBI:18420"/>
        <note>catalytic</note>
    </ligand>
</feature>
<dbReference type="Gene3D" id="3.40.570.10">
    <property type="entry name" value="Extracellular Endonuclease, subunit A"/>
    <property type="match status" value="1"/>
</dbReference>
<evidence type="ECO:0000313" key="9">
    <source>
        <dbReference type="Proteomes" id="UP001445076"/>
    </source>
</evidence>
<reference evidence="8" key="2">
    <citation type="submission" date="2024-01" db="EMBL/GenBank/DDBJ databases">
        <authorList>
            <person name="He J."/>
            <person name="Wang M."/>
            <person name="Zheng J."/>
            <person name="Liu Z."/>
        </authorList>
    </citation>
    <scope>NUCLEOTIDE SEQUENCE</scope>
    <source>
        <strain evidence="8">ZL_2023a</strain>
        <tissue evidence="8">Muscle</tissue>
    </source>
</reference>
<keyword evidence="5" id="KW-0479">Metal-binding</keyword>
<dbReference type="GO" id="GO:0005743">
    <property type="term" value="C:mitochondrial inner membrane"/>
    <property type="evidence" value="ECO:0007669"/>
    <property type="project" value="TreeGrafter"/>
</dbReference>
<accession>A0AAW0WT62</accession>
<dbReference type="EMBL" id="JARKIK010000064">
    <property type="protein sequence ID" value="KAK8730539.1"/>
    <property type="molecule type" value="Genomic_DNA"/>
</dbReference>
<dbReference type="InterPro" id="IPR044929">
    <property type="entry name" value="DNA/RNA_non-sp_Endonuclease_sf"/>
</dbReference>
<protein>
    <recommendedName>
        <fullName evidence="10">Nuclease EXOG, mitochondrial</fullName>
    </recommendedName>
</protein>
<dbReference type="Gene3D" id="6.10.250.1250">
    <property type="match status" value="1"/>
</dbReference>
<dbReference type="InterPro" id="IPR001604">
    <property type="entry name" value="Endo_G_ENPP1-like_dom"/>
</dbReference>
<evidence type="ECO:0000313" key="8">
    <source>
        <dbReference type="EMBL" id="KAK8730540.1"/>
    </source>
</evidence>
<dbReference type="GO" id="GO:0000014">
    <property type="term" value="F:single-stranded DNA endodeoxyribonuclease activity"/>
    <property type="evidence" value="ECO:0007669"/>
    <property type="project" value="TreeGrafter"/>
</dbReference>
<name>A0AAW0WT62_CHEQU</name>
<dbReference type="EMBL" id="JARKIK010000064">
    <property type="protein sequence ID" value="KAK8730540.1"/>
    <property type="molecule type" value="Genomic_DNA"/>
</dbReference>
<gene>
    <name evidence="8" type="ORF">OTU49_008056</name>
</gene>
<keyword evidence="3" id="KW-0255">Endonuclease</keyword>
<keyword evidence="2" id="KW-0540">Nuclease</keyword>
<dbReference type="Pfam" id="PF01223">
    <property type="entry name" value="Endonuclease_NS"/>
    <property type="match status" value="1"/>
</dbReference>
<evidence type="ECO:0000259" key="7">
    <source>
        <dbReference type="SMART" id="SM00892"/>
    </source>
</evidence>
<keyword evidence="3" id="KW-0378">Hydrolase</keyword>
<evidence type="ECO:0000256" key="4">
    <source>
        <dbReference type="PIRSR" id="PIRSR640255-1"/>
    </source>
</evidence>
<feature type="domain" description="ENPP1-3/EXOG-like endonuclease/phosphodiesterase" evidence="6">
    <location>
        <begin position="84"/>
        <end position="290"/>
    </location>
</feature>
<organism evidence="8 9">
    <name type="scientific">Cherax quadricarinatus</name>
    <name type="common">Australian red claw crayfish</name>
    <dbReference type="NCBI Taxonomy" id="27406"/>
    <lineage>
        <taxon>Eukaryota</taxon>
        <taxon>Metazoa</taxon>
        <taxon>Ecdysozoa</taxon>
        <taxon>Arthropoda</taxon>
        <taxon>Crustacea</taxon>
        <taxon>Multicrustacea</taxon>
        <taxon>Malacostraca</taxon>
        <taxon>Eumalacostraca</taxon>
        <taxon>Eucarida</taxon>
        <taxon>Decapoda</taxon>
        <taxon>Pleocyemata</taxon>
        <taxon>Astacidea</taxon>
        <taxon>Parastacoidea</taxon>
        <taxon>Parastacidae</taxon>
        <taxon>Cherax</taxon>
    </lineage>
</organism>
<evidence type="ECO:0008006" key="10">
    <source>
        <dbReference type="Google" id="ProtNLM"/>
    </source>
</evidence>
<dbReference type="PANTHER" id="PTHR13966:SF19">
    <property type="entry name" value="NUCLEASE EXOG, MITOCHONDRIAL"/>
    <property type="match status" value="1"/>
</dbReference>
<evidence type="ECO:0000256" key="1">
    <source>
        <dbReference type="ARBA" id="ARBA00010052"/>
    </source>
</evidence>
<feature type="domain" description="DNA/RNA non-specific endonuclease/pyrophosphatase/phosphodiesterase" evidence="7">
    <location>
        <begin position="83"/>
        <end position="290"/>
    </location>
</feature>
<feature type="active site" description="Proton acceptor" evidence="4">
    <location>
        <position position="147"/>
    </location>
</feature>
<comment type="caution">
    <text evidence="8">The sequence shown here is derived from an EMBL/GenBank/DDBJ whole genome shotgun (WGS) entry which is preliminary data.</text>
</comment>
<evidence type="ECO:0000256" key="5">
    <source>
        <dbReference type="PIRSR" id="PIRSR640255-2"/>
    </source>
</evidence>
<dbReference type="PANTHER" id="PTHR13966">
    <property type="entry name" value="ENDONUCLEASE RELATED"/>
    <property type="match status" value="1"/>
</dbReference>
<dbReference type="SMART" id="SM00477">
    <property type="entry name" value="NUC"/>
    <property type="match status" value="1"/>
</dbReference>
<comment type="similarity">
    <text evidence="1">Belongs to the DNA/RNA non-specific endonuclease family.</text>
</comment>
<keyword evidence="9" id="KW-1185">Reference proteome</keyword>